<sequence length="349" mass="38676">MSLKILDDQYATFLLNRKVQSRAAYEWSYYLGKKVLITGAAGSIGSQLAMQLAAAGAQVILLDRDENALQETMLRLEASYRAELRTAAVQSNSDDYDCVLRNLHTVLVDIRDQKSLVKMFREFRPQIVLHAAALKHVNLLQQFPAEAWQTNVIGTYNVLRAAMLVGVETLVNISTDKAAAPVSVLGKTKLIAERLVAWAASRSEHKYLSVRFGNVLGSRGSLLPTLEHRIALGLPLVLRDPHATRYFMTVSEACGLVLDSVLLDIAGKTAVLDMGEPVRIADLVHRVTLWHGINPKIITTELYAGEKLHEQVVGQAEKLYPTSCPKIFYTIVDPLAPKMLGQYRSDLLN</sequence>
<reference evidence="3" key="1">
    <citation type="submission" date="2020-08" db="EMBL/GenBank/DDBJ databases">
        <title>Sequencing the genomes of 1000 actinobacteria strains.</title>
        <authorList>
            <person name="Klenk H.-P."/>
        </authorList>
    </citation>
    <scope>NUCLEOTIDE SEQUENCE [LARGE SCALE GENOMIC DNA]</scope>
    <source>
        <strain evidence="3">DSM 27064</strain>
    </source>
</reference>
<name>A0A840DES6_9MICO</name>
<dbReference type="PANTHER" id="PTHR43318:SF1">
    <property type="entry name" value="POLYSACCHARIDE BIOSYNTHESIS PROTEIN EPSC-RELATED"/>
    <property type="match status" value="1"/>
</dbReference>
<dbReference type="InterPro" id="IPR003869">
    <property type="entry name" value="Polysac_CapD-like"/>
</dbReference>
<evidence type="ECO:0000259" key="2">
    <source>
        <dbReference type="Pfam" id="PF02719"/>
    </source>
</evidence>
<organism evidence="3 4">
    <name type="scientific">Canibacter oris</name>
    <dbReference type="NCBI Taxonomy" id="1365628"/>
    <lineage>
        <taxon>Bacteria</taxon>
        <taxon>Bacillati</taxon>
        <taxon>Actinomycetota</taxon>
        <taxon>Actinomycetes</taxon>
        <taxon>Micrococcales</taxon>
        <taxon>Microbacteriaceae</taxon>
        <taxon>Canibacter</taxon>
    </lineage>
</organism>
<dbReference type="PANTHER" id="PTHR43318">
    <property type="entry name" value="UDP-N-ACETYLGLUCOSAMINE 4,6-DEHYDRATASE"/>
    <property type="match status" value="1"/>
</dbReference>
<evidence type="ECO:0000256" key="1">
    <source>
        <dbReference type="ARBA" id="ARBA00007430"/>
    </source>
</evidence>
<dbReference type="Pfam" id="PF02719">
    <property type="entry name" value="Polysacc_synt_2"/>
    <property type="match status" value="1"/>
</dbReference>
<comment type="similarity">
    <text evidence="1">Belongs to the polysaccharide synthase family.</text>
</comment>
<keyword evidence="4" id="KW-1185">Reference proteome</keyword>
<evidence type="ECO:0000313" key="3">
    <source>
        <dbReference type="EMBL" id="MBB4071170.1"/>
    </source>
</evidence>
<dbReference type="InterPro" id="IPR036291">
    <property type="entry name" value="NAD(P)-bd_dom_sf"/>
</dbReference>
<dbReference type="RefSeq" id="WP_183304337.1">
    <property type="nucleotide sequence ID" value="NZ_JACIFD010000004.1"/>
</dbReference>
<gene>
    <name evidence="3" type="ORF">F5897_000462</name>
</gene>
<proteinExistence type="inferred from homology"/>
<comment type="caution">
    <text evidence="3">The sequence shown here is derived from an EMBL/GenBank/DDBJ whole genome shotgun (WGS) entry which is preliminary data.</text>
</comment>
<dbReference type="AlphaFoldDB" id="A0A840DES6"/>
<dbReference type="InterPro" id="IPR051203">
    <property type="entry name" value="Polysaccharide_Synthase-Rel"/>
</dbReference>
<dbReference type="Proteomes" id="UP000571183">
    <property type="component" value="Unassembled WGS sequence"/>
</dbReference>
<protein>
    <submittedName>
        <fullName evidence="3">FlaA1/EpsC-like NDP-sugar epimerase</fullName>
    </submittedName>
</protein>
<dbReference type="EMBL" id="JACIFD010000004">
    <property type="protein sequence ID" value="MBB4071170.1"/>
    <property type="molecule type" value="Genomic_DNA"/>
</dbReference>
<evidence type="ECO:0000313" key="4">
    <source>
        <dbReference type="Proteomes" id="UP000571183"/>
    </source>
</evidence>
<feature type="domain" description="Polysaccharide biosynthesis protein CapD-like" evidence="2">
    <location>
        <begin position="35"/>
        <end position="329"/>
    </location>
</feature>
<dbReference type="Gene3D" id="3.40.50.720">
    <property type="entry name" value="NAD(P)-binding Rossmann-like Domain"/>
    <property type="match status" value="1"/>
</dbReference>
<dbReference type="SUPFAM" id="SSF51735">
    <property type="entry name" value="NAD(P)-binding Rossmann-fold domains"/>
    <property type="match status" value="1"/>
</dbReference>
<accession>A0A840DES6</accession>